<feature type="transmembrane region" description="Helical" evidence="7">
    <location>
        <begin position="76"/>
        <end position="97"/>
    </location>
</feature>
<keyword evidence="5 7" id="KW-1133">Transmembrane helix</keyword>
<feature type="transmembrane region" description="Helical" evidence="7">
    <location>
        <begin position="190"/>
        <end position="210"/>
    </location>
</feature>
<feature type="transmembrane region" description="Helical" evidence="7">
    <location>
        <begin position="133"/>
        <end position="150"/>
    </location>
</feature>
<keyword evidence="10" id="KW-1185">Reference proteome</keyword>
<keyword evidence="4 7" id="KW-0812">Transmembrane</keyword>
<evidence type="ECO:0000256" key="4">
    <source>
        <dbReference type="ARBA" id="ARBA00022692"/>
    </source>
</evidence>
<dbReference type="PANTHER" id="PTHR32322">
    <property type="entry name" value="INNER MEMBRANE TRANSPORTER"/>
    <property type="match status" value="1"/>
</dbReference>
<feature type="transmembrane region" description="Helical" evidence="7">
    <location>
        <begin position="40"/>
        <end position="64"/>
    </location>
</feature>
<dbReference type="AlphaFoldDB" id="A0A7W8CY86"/>
<feature type="transmembrane region" description="Helical" evidence="7">
    <location>
        <begin position="109"/>
        <end position="126"/>
    </location>
</feature>
<accession>A0A7W8CY86</accession>
<gene>
    <name evidence="9" type="ORF">HNQ47_001849</name>
</gene>
<dbReference type="SUPFAM" id="SSF103481">
    <property type="entry name" value="Multidrug resistance efflux transporter EmrE"/>
    <property type="match status" value="2"/>
</dbReference>
<evidence type="ECO:0000313" key="9">
    <source>
        <dbReference type="EMBL" id="MBB5183808.1"/>
    </source>
</evidence>
<feature type="transmembrane region" description="Helical" evidence="7">
    <location>
        <begin position="156"/>
        <end position="178"/>
    </location>
</feature>
<dbReference type="InterPro" id="IPR000620">
    <property type="entry name" value="EamA_dom"/>
</dbReference>
<dbReference type="EMBL" id="JACHHK010000008">
    <property type="protein sequence ID" value="MBB5183808.1"/>
    <property type="molecule type" value="Genomic_DNA"/>
</dbReference>
<evidence type="ECO:0000256" key="3">
    <source>
        <dbReference type="ARBA" id="ARBA00022475"/>
    </source>
</evidence>
<evidence type="ECO:0000259" key="8">
    <source>
        <dbReference type="Pfam" id="PF00892"/>
    </source>
</evidence>
<dbReference type="RefSeq" id="WP_183329102.1">
    <property type="nucleotide sequence ID" value="NZ_JACHHK010000008.1"/>
</dbReference>
<evidence type="ECO:0000256" key="1">
    <source>
        <dbReference type="ARBA" id="ARBA00004651"/>
    </source>
</evidence>
<dbReference type="InterPro" id="IPR050638">
    <property type="entry name" value="AA-Vitamin_Transporters"/>
</dbReference>
<reference evidence="9 10" key="1">
    <citation type="submission" date="2020-08" db="EMBL/GenBank/DDBJ databases">
        <title>Genomic Encyclopedia of Type Strains, Phase IV (KMG-IV): sequencing the most valuable type-strain genomes for metagenomic binning, comparative biology and taxonomic classification.</title>
        <authorList>
            <person name="Goeker M."/>
        </authorList>
    </citation>
    <scope>NUCLEOTIDE SEQUENCE [LARGE SCALE GENOMIC DNA]</scope>
    <source>
        <strain evidence="9 10">DSM 25799</strain>
    </source>
</reference>
<feature type="transmembrane region" description="Helical" evidence="7">
    <location>
        <begin position="249"/>
        <end position="268"/>
    </location>
</feature>
<comment type="subcellular location">
    <subcellularLocation>
        <location evidence="1">Cell membrane</location>
        <topology evidence="1">Multi-pass membrane protein</topology>
    </subcellularLocation>
</comment>
<comment type="similarity">
    <text evidence="2">Belongs to the EamA transporter family.</text>
</comment>
<organism evidence="9 10">
    <name type="scientific">Catenisphaera adipataccumulans</name>
    <dbReference type="NCBI Taxonomy" id="700500"/>
    <lineage>
        <taxon>Bacteria</taxon>
        <taxon>Bacillati</taxon>
        <taxon>Bacillota</taxon>
        <taxon>Erysipelotrichia</taxon>
        <taxon>Erysipelotrichales</taxon>
        <taxon>Erysipelotrichaceae</taxon>
        <taxon>Catenisphaera</taxon>
    </lineage>
</organism>
<feature type="domain" description="EamA" evidence="8">
    <location>
        <begin position="159"/>
        <end position="293"/>
    </location>
</feature>
<keyword evidence="6 7" id="KW-0472">Membrane</keyword>
<dbReference type="GO" id="GO:0005886">
    <property type="term" value="C:plasma membrane"/>
    <property type="evidence" value="ECO:0007669"/>
    <property type="project" value="UniProtKB-SubCell"/>
</dbReference>
<feature type="domain" description="EamA" evidence="8">
    <location>
        <begin position="9"/>
        <end position="150"/>
    </location>
</feature>
<protein>
    <submittedName>
        <fullName evidence="9">Drug/metabolite transporter (DMT)-like permease</fullName>
    </submittedName>
</protein>
<dbReference type="PANTHER" id="PTHR32322:SF18">
    <property type="entry name" value="S-ADENOSYLMETHIONINE_S-ADENOSYLHOMOCYSTEINE TRANSPORTER"/>
    <property type="match status" value="1"/>
</dbReference>
<evidence type="ECO:0000313" key="10">
    <source>
        <dbReference type="Proteomes" id="UP000539953"/>
    </source>
</evidence>
<proteinExistence type="inferred from homology"/>
<feature type="transmembrane region" description="Helical" evidence="7">
    <location>
        <begin position="222"/>
        <end position="242"/>
    </location>
</feature>
<name>A0A7W8CY86_9FIRM</name>
<evidence type="ECO:0000256" key="2">
    <source>
        <dbReference type="ARBA" id="ARBA00007362"/>
    </source>
</evidence>
<dbReference type="Proteomes" id="UP000539953">
    <property type="component" value="Unassembled WGS sequence"/>
</dbReference>
<dbReference type="InterPro" id="IPR037185">
    <property type="entry name" value="EmrE-like"/>
</dbReference>
<feature type="transmembrane region" description="Helical" evidence="7">
    <location>
        <begin position="274"/>
        <end position="293"/>
    </location>
</feature>
<dbReference type="Pfam" id="PF00892">
    <property type="entry name" value="EamA"/>
    <property type="match status" value="2"/>
</dbReference>
<evidence type="ECO:0000256" key="6">
    <source>
        <dbReference type="ARBA" id="ARBA00023136"/>
    </source>
</evidence>
<keyword evidence="3" id="KW-1003">Cell membrane</keyword>
<comment type="caution">
    <text evidence="9">The sequence shown here is derived from an EMBL/GenBank/DDBJ whole genome shotgun (WGS) entry which is preliminary data.</text>
</comment>
<evidence type="ECO:0000256" key="5">
    <source>
        <dbReference type="ARBA" id="ARBA00022989"/>
    </source>
</evidence>
<evidence type="ECO:0000256" key="7">
    <source>
        <dbReference type="SAM" id="Phobius"/>
    </source>
</evidence>
<sequence length="299" mass="32739">MWTNKRNVVLFALLCCALWGSAAPFIKTGYRLFAIVADDTASILLFAGLRFFLSGLMVLLMGSIVYRDQMKLPSSAVPAVLCLALFQTFLQYLFYYIGVAHTSGVNSSIISGMASFFSLILACLIFRTEQLTGRKVLGCLLGFFGIFWMNRQGVQGHFFGDAMVLIAQVSSALSANFIKVFTRRFHPVMLSGWQFAAGGAALSLIGWMMGGHLSVCLPGVLVLLYLGFLSAVAYSIWGILLSKNPVSQVSVFACSIPIFGVFISAFVLREYSAAFAWDTWTALFFVTLGIYTVTKAREA</sequence>